<dbReference type="EMBL" id="KZ666621">
    <property type="protein sequence ID" value="PPR94129.1"/>
    <property type="molecule type" value="Genomic_DNA"/>
</dbReference>
<keyword evidence="1" id="KW-0812">Transmembrane</keyword>
<organism evidence="2 3">
    <name type="scientific">Gossypium barbadense</name>
    <name type="common">Sea Island cotton</name>
    <name type="synonym">Hibiscus barbadensis</name>
    <dbReference type="NCBI Taxonomy" id="3634"/>
    <lineage>
        <taxon>Eukaryota</taxon>
        <taxon>Viridiplantae</taxon>
        <taxon>Streptophyta</taxon>
        <taxon>Embryophyta</taxon>
        <taxon>Tracheophyta</taxon>
        <taxon>Spermatophyta</taxon>
        <taxon>Magnoliopsida</taxon>
        <taxon>eudicotyledons</taxon>
        <taxon>Gunneridae</taxon>
        <taxon>Pentapetalae</taxon>
        <taxon>rosids</taxon>
        <taxon>malvids</taxon>
        <taxon>Malvales</taxon>
        <taxon>Malvaceae</taxon>
        <taxon>Malvoideae</taxon>
        <taxon>Gossypium</taxon>
    </lineage>
</organism>
<sequence>MGLVELCLKIVFVIFFFFEEVEIRKSVFLLSLLLGFVFPLMWYYATILYFGNYYLKDPRERAGLAASAIASVSLVLLKELPRTKGETRIHAVVHLQQKERSKKVLYLRIIEGSVTCIVAPVSDEHNTESILQLCNIHVVEELVLFGHFCWARIHVKDYQVNVIEDDD</sequence>
<dbReference type="PANTHER" id="PTHR46666:SF10">
    <property type="entry name" value="RIBOSOMAL PROTEIN L18AE FAMILY"/>
    <property type="match status" value="1"/>
</dbReference>
<reference evidence="2 3" key="1">
    <citation type="submission" date="2015-01" db="EMBL/GenBank/DDBJ databases">
        <title>Genome of allotetraploid Gossypium barbadense reveals genomic plasticity and fiber elongation in cotton evolution.</title>
        <authorList>
            <person name="Chen X."/>
            <person name="Liu X."/>
            <person name="Zhao B."/>
            <person name="Zheng H."/>
            <person name="Hu Y."/>
            <person name="Lu G."/>
            <person name="Yang C."/>
            <person name="Chen J."/>
            <person name="Shan C."/>
            <person name="Zhang L."/>
            <person name="Zhou Y."/>
            <person name="Wang L."/>
            <person name="Guo W."/>
            <person name="Bai Y."/>
            <person name="Ruan J."/>
            <person name="Shangguan X."/>
            <person name="Mao Y."/>
            <person name="Jiang J."/>
            <person name="Zhu Y."/>
            <person name="Lei J."/>
            <person name="Kang H."/>
            <person name="Chen S."/>
            <person name="He X."/>
            <person name="Wang R."/>
            <person name="Wang Y."/>
            <person name="Chen J."/>
            <person name="Wang L."/>
            <person name="Yu S."/>
            <person name="Wang B."/>
            <person name="Wei J."/>
            <person name="Song S."/>
            <person name="Lu X."/>
            <person name="Gao Z."/>
            <person name="Gu W."/>
            <person name="Deng X."/>
            <person name="Ma D."/>
            <person name="Wang S."/>
            <person name="Liang W."/>
            <person name="Fang L."/>
            <person name="Cai C."/>
            <person name="Zhu X."/>
            <person name="Zhou B."/>
            <person name="Zhang Y."/>
            <person name="Chen Z."/>
            <person name="Xu S."/>
            <person name="Zhu R."/>
            <person name="Wang S."/>
            <person name="Zhang T."/>
            <person name="Zhao G."/>
        </authorList>
    </citation>
    <scope>NUCLEOTIDE SEQUENCE [LARGE SCALE GENOMIC DNA]</scope>
    <source>
        <strain evidence="3">cv. Xinhai21</strain>
        <tissue evidence="2">Leaf</tissue>
    </source>
</reference>
<dbReference type="Proteomes" id="UP000239757">
    <property type="component" value="Unassembled WGS sequence"/>
</dbReference>
<evidence type="ECO:0000313" key="2">
    <source>
        <dbReference type="EMBL" id="PPR94129.1"/>
    </source>
</evidence>
<evidence type="ECO:0000313" key="3">
    <source>
        <dbReference type="Proteomes" id="UP000239757"/>
    </source>
</evidence>
<dbReference type="PANTHER" id="PTHR46666">
    <property type="entry name" value="60S RIBOSOMAL L18A-LIKE PROTEIN"/>
    <property type="match status" value="1"/>
</dbReference>
<dbReference type="AlphaFoldDB" id="A0A2P5WSR3"/>
<keyword evidence="1" id="KW-0472">Membrane</keyword>
<name>A0A2P5WSR3_GOSBA</name>
<keyword evidence="1" id="KW-1133">Transmembrane helix</keyword>
<feature type="transmembrane region" description="Helical" evidence="1">
    <location>
        <begin position="27"/>
        <end position="50"/>
    </location>
</feature>
<evidence type="ECO:0000256" key="1">
    <source>
        <dbReference type="SAM" id="Phobius"/>
    </source>
</evidence>
<protein>
    <submittedName>
        <fullName evidence="2">Uncharacterized protein</fullName>
    </submittedName>
</protein>
<accession>A0A2P5WSR3</accession>
<proteinExistence type="predicted"/>
<gene>
    <name evidence="2" type="ORF">GOBAR_AA26549</name>
</gene>